<dbReference type="EMBL" id="HM004124">
    <property type="protein sequence ID" value="ADG60116.1"/>
    <property type="molecule type" value="Genomic_DNA"/>
</dbReference>
<protein>
    <submittedName>
        <fullName evidence="1">Conserved hypothetical phage protein</fullName>
    </submittedName>
</protein>
<keyword evidence="2" id="KW-1185">Reference proteome</keyword>
<evidence type="ECO:0000313" key="2">
    <source>
        <dbReference type="Proteomes" id="UP000008731"/>
    </source>
</evidence>
<gene>
    <name evidence="1" type="ORF">Acj9p216</name>
</gene>
<name>E5EQ00_9CAUD</name>
<dbReference type="Proteomes" id="UP000008731">
    <property type="component" value="Segment"/>
</dbReference>
<organism evidence="1 2">
    <name type="scientific">Acinetobacter phage Acj9</name>
    <dbReference type="NCBI Taxonomy" id="760939"/>
    <lineage>
        <taxon>Viruses</taxon>
        <taxon>Duplodnaviria</taxon>
        <taxon>Heunggongvirae</taxon>
        <taxon>Uroviricota</taxon>
        <taxon>Caudoviricetes</taxon>
        <taxon>Pantevenvirales</taxon>
        <taxon>Straboviridae</taxon>
        <taxon>Twarogvirinae</taxon>
        <taxon>Acajnonavirus</taxon>
        <taxon>Acajnonavirus acj9</taxon>
    </lineage>
</organism>
<dbReference type="KEGG" id="vg:9926650"/>
<dbReference type="GeneID" id="9926650"/>
<dbReference type="RefSeq" id="YP_004010353.1">
    <property type="nucleotide sequence ID" value="NC_014663.1"/>
</dbReference>
<dbReference type="OrthoDB" id="25038at10239"/>
<reference evidence="1 2" key="1">
    <citation type="journal article" date="2010" name="Virol. J.">
        <title>Genomes of the T4-related bacteriophages as windows on microbial genome evolution.</title>
        <authorList>
            <person name="Petrov V.M."/>
            <person name="Ratnayaka S."/>
            <person name="Nolan J.M."/>
            <person name="Miller E.S."/>
            <person name="Karam J.D."/>
        </authorList>
    </citation>
    <scope>NUCLEOTIDE SEQUENCE [LARGE SCALE GENOMIC DNA]</scope>
</reference>
<proteinExistence type="predicted"/>
<evidence type="ECO:0000313" key="1">
    <source>
        <dbReference type="EMBL" id="ADG60116.1"/>
    </source>
</evidence>
<sequence>MSVLYSKLFELSNEAGPVMSEELCLEFIDVLDERTNAKKLMQEHNCDAFLLMVPGYCTGGRIFFDKNCRFPDGTLVRTSTVQDVKLVDAGFTVMQTRNTRYLTLG</sequence>
<accession>E5EQ00</accession>